<dbReference type="EMBL" id="CM056813">
    <property type="protein sequence ID" value="KAJ8640996.1"/>
    <property type="molecule type" value="Genomic_DNA"/>
</dbReference>
<evidence type="ECO:0000313" key="2">
    <source>
        <dbReference type="Proteomes" id="UP001234297"/>
    </source>
</evidence>
<comment type="caution">
    <text evidence="1">The sequence shown here is derived from an EMBL/GenBank/DDBJ whole genome shotgun (WGS) entry which is preliminary data.</text>
</comment>
<evidence type="ECO:0000313" key="1">
    <source>
        <dbReference type="EMBL" id="KAJ8640996.1"/>
    </source>
</evidence>
<protein>
    <submittedName>
        <fullName evidence="1">Uncharacterized protein</fullName>
    </submittedName>
</protein>
<keyword evidence="2" id="KW-1185">Reference proteome</keyword>
<dbReference type="Proteomes" id="UP001234297">
    <property type="component" value="Chromosome 5"/>
</dbReference>
<proteinExistence type="predicted"/>
<name>A0ACC2M5T0_PERAE</name>
<accession>A0ACC2M5T0</accession>
<sequence length="241" mass="27137">MSGYFLPSSSFAHEDILICVDVDPILDRKAEVPGYSTNMDCTRSALRFFVHAKLAINPGHRFAFCTLSQSSISWVGREFSSNVDSVLAALLVISADSSSHEHADVTQLFQIAACEATRCEKESRILRVILIYCRSCVLPEHHWPVDPNLFTLDVVFFREDSSVENRRQNVYNTLVDAVADISRYAGYVIQCFHGLVFALLSHMCVLLSHPQQRTAQDEIDIPKALTMKSRKGKEVAFNCCW</sequence>
<reference evidence="1 2" key="1">
    <citation type="journal article" date="2022" name="Hortic Res">
        <title>A haplotype resolved chromosomal level avocado genome allows analysis of novel avocado genes.</title>
        <authorList>
            <person name="Nath O."/>
            <person name="Fletcher S.J."/>
            <person name="Hayward A."/>
            <person name="Shaw L.M."/>
            <person name="Masouleh A.K."/>
            <person name="Furtado A."/>
            <person name="Henry R.J."/>
            <person name="Mitter N."/>
        </authorList>
    </citation>
    <scope>NUCLEOTIDE SEQUENCE [LARGE SCALE GENOMIC DNA]</scope>
    <source>
        <strain evidence="2">cv. Hass</strain>
    </source>
</reference>
<gene>
    <name evidence="1" type="ORF">MRB53_017690</name>
</gene>
<organism evidence="1 2">
    <name type="scientific">Persea americana</name>
    <name type="common">Avocado</name>
    <dbReference type="NCBI Taxonomy" id="3435"/>
    <lineage>
        <taxon>Eukaryota</taxon>
        <taxon>Viridiplantae</taxon>
        <taxon>Streptophyta</taxon>
        <taxon>Embryophyta</taxon>
        <taxon>Tracheophyta</taxon>
        <taxon>Spermatophyta</taxon>
        <taxon>Magnoliopsida</taxon>
        <taxon>Magnoliidae</taxon>
        <taxon>Laurales</taxon>
        <taxon>Lauraceae</taxon>
        <taxon>Persea</taxon>
    </lineage>
</organism>